<protein>
    <recommendedName>
        <fullName evidence="1">Outer membrane protein beta-barrel domain-containing protein</fullName>
    </recommendedName>
</protein>
<feature type="domain" description="Outer membrane protein beta-barrel" evidence="1">
    <location>
        <begin position="22"/>
        <end position="193"/>
    </location>
</feature>
<reference evidence="2" key="1">
    <citation type="submission" date="2019-08" db="EMBL/GenBank/DDBJ databases">
        <authorList>
            <person name="Kucharzyk K."/>
            <person name="Murdoch R.W."/>
            <person name="Higgins S."/>
            <person name="Loffler F."/>
        </authorList>
    </citation>
    <scope>NUCLEOTIDE SEQUENCE</scope>
</reference>
<organism evidence="2">
    <name type="scientific">bioreactor metagenome</name>
    <dbReference type="NCBI Taxonomy" id="1076179"/>
    <lineage>
        <taxon>unclassified sequences</taxon>
        <taxon>metagenomes</taxon>
        <taxon>ecological metagenomes</taxon>
    </lineage>
</organism>
<dbReference type="Pfam" id="PF13568">
    <property type="entry name" value="OMP_b-brl_2"/>
    <property type="match status" value="1"/>
</dbReference>
<accession>A0A644WCR1</accession>
<comment type="caution">
    <text evidence="2">The sequence shown here is derived from an EMBL/GenBank/DDBJ whole genome shotgun (WGS) entry which is preliminary data.</text>
</comment>
<dbReference type="InterPro" id="IPR025665">
    <property type="entry name" value="Beta-barrel_OMP_2"/>
</dbReference>
<sequence length="226" mass="25775">MKKPIILVALLFISISTIAQTTYGVRAGMSFSTYFSAQSIYQFKPGIHIGGVADIPIGSSKFSFVPGVYFADKGTKTIGEYPPKDAIFCFAPEAHYYFKETHYNYQLEFPFLFTYKIPINEKLNLKPQIGAYVSYTMFARTNEKRDYSFSVAPNPPSEVSEDYYFYDGIYLGFGGNVGISAFYNKYSFTISCDVGYNNHPRSHTEFSYANYNYPDICMYFSLGYNF</sequence>
<gene>
    <name evidence="2" type="ORF">SDC9_47830</name>
</gene>
<dbReference type="EMBL" id="VSSQ01000807">
    <property type="protein sequence ID" value="MPM01590.1"/>
    <property type="molecule type" value="Genomic_DNA"/>
</dbReference>
<evidence type="ECO:0000259" key="1">
    <source>
        <dbReference type="Pfam" id="PF13568"/>
    </source>
</evidence>
<name>A0A644WCR1_9ZZZZ</name>
<proteinExistence type="predicted"/>
<evidence type="ECO:0000313" key="2">
    <source>
        <dbReference type="EMBL" id="MPM01590.1"/>
    </source>
</evidence>
<dbReference type="AlphaFoldDB" id="A0A644WCR1"/>